<keyword evidence="2" id="KW-1185">Reference proteome</keyword>
<dbReference type="OrthoDB" id="10478018at2759"/>
<accession>A0A7J9MEV6</accession>
<proteinExistence type="predicted"/>
<gene>
    <name evidence="1" type="ORF">Goshw_027685</name>
</gene>
<dbReference type="Proteomes" id="UP000593576">
    <property type="component" value="Unassembled WGS sequence"/>
</dbReference>
<dbReference type="EMBL" id="JABFAF010000010">
    <property type="protein sequence ID" value="MBA0869387.1"/>
    <property type="molecule type" value="Genomic_DNA"/>
</dbReference>
<name>A0A7J9MEV6_GOSSC</name>
<evidence type="ECO:0000313" key="2">
    <source>
        <dbReference type="Proteomes" id="UP000593576"/>
    </source>
</evidence>
<comment type="caution">
    <text evidence="1">The sequence shown here is derived from an EMBL/GenBank/DDBJ whole genome shotgun (WGS) entry which is preliminary data.</text>
</comment>
<protein>
    <recommendedName>
        <fullName evidence="3">DUF4283 domain-containing protein</fullName>
    </recommendedName>
</protein>
<organism evidence="1 2">
    <name type="scientific">Gossypium schwendimanii</name>
    <name type="common">Cotton</name>
    <dbReference type="NCBI Taxonomy" id="34291"/>
    <lineage>
        <taxon>Eukaryota</taxon>
        <taxon>Viridiplantae</taxon>
        <taxon>Streptophyta</taxon>
        <taxon>Embryophyta</taxon>
        <taxon>Tracheophyta</taxon>
        <taxon>Spermatophyta</taxon>
        <taxon>Magnoliopsida</taxon>
        <taxon>eudicotyledons</taxon>
        <taxon>Gunneridae</taxon>
        <taxon>Pentapetalae</taxon>
        <taxon>rosids</taxon>
        <taxon>malvids</taxon>
        <taxon>Malvales</taxon>
        <taxon>Malvaceae</taxon>
        <taxon>Malvoideae</taxon>
        <taxon>Gossypium</taxon>
    </lineage>
</organism>
<dbReference type="AlphaFoldDB" id="A0A7J9MEV6"/>
<reference evidence="1 2" key="1">
    <citation type="journal article" date="2019" name="Genome Biol. Evol.">
        <title>Insights into the evolution of the New World diploid cottons (Gossypium, subgenus Houzingenia) based on genome sequencing.</title>
        <authorList>
            <person name="Grover C.E."/>
            <person name="Arick M.A. 2nd"/>
            <person name="Thrash A."/>
            <person name="Conover J.L."/>
            <person name="Sanders W.S."/>
            <person name="Peterson D.G."/>
            <person name="Frelichowski J.E."/>
            <person name="Scheffler J.A."/>
            <person name="Scheffler B.E."/>
            <person name="Wendel J.F."/>
        </authorList>
    </citation>
    <scope>NUCLEOTIDE SEQUENCE [LARGE SCALE GENOMIC DNA]</scope>
    <source>
        <strain evidence="1">1</strain>
        <tissue evidence="1">Leaf</tissue>
    </source>
</reference>
<sequence>MANLNMMDTDLANINIMDEEEDPMEVVGDDIAIDLEYGLCLGKEPFTIPLWTVVFLVHIHNLPVGFITEGMARQFGDFIGEFMEYDASLVTRGISKFMQIRVVIDIRILLKRKKRVGGTGSVRRFVRHIRKPIDIRIEDRMGQLEKMGDGSELKDMLVEFVDGKK</sequence>
<evidence type="ECO:0000313" key="1">
    <source>
        <dbReference type="EMBL" id="MBA0869387.1"/>
    </source>
</evidence>
<evidence type="ECO:0008006" key="3">
    <source>
        <dbReference type="Google" id="ProtNLM"/>
    </source>
</evidence>